<evidence type="ECO:0000256" key="8">
    <source>
        <dbReference type="ARBA" id="ARBA00023014"/>
    </source>
</evidence>
<evidence type="ECO:0000256" key="2">
    <source>
        <dbReference type="ARBA" id="ARBA00005156"/>
    </source>
</evidence>
<evidence type="ECO:0000256" key="10">
    <source>
        <dbReference type="PIRNR" id="PIRNR004967"/>
    </source>
</evidence>
<dbReference type="KEGG" id="tpaf:A3L08_03505"/>
<dbReference type="GO" id="GO:0046872">
    <property type="term" value="F:metal ion binding"/>
    <property type="evidence" value="ECO:0007669"/>
    <property type="project" value="UniProtKB-KW"/>
</dbReference>
<reference evidence="11 12" key="1">
    <citation type="submission" date="2016-04" db="EMBL/GenBank/DDBJ databases">
        <title>Complete genome sequence of Thermococcus pacificus type strain P4.</title>
        <authorList>
            <person name="Oger P.M."/>
        </authorList>
    </citation>
    <scope>NUCLEOTIDE SEQUENCE [LARGE SCALE GENOMIC DNA]</scope>
    <source>
        <strain evidence="11 12">P-4</strain>
    </source>
</reference>
<keyword evidence="4 10" id="KW-0808">Transferase</keyword>
<dbReference type="InterPro" id="IPR042264">
    <property type="entry name" value="DPH1/DPH2_2"/>
</dbReference>
<evidence type="ECO:0000256" key="9">
    <source>
        <dbReference type="ARBA" id="ARBA00048403"/>
    </source>
</evidence>
<dbReference type="NCBIfam" id="TIGR03682">
    <property type="entry name" value="arCOG04112"/>
    <property type="match status" value="1"/>
</dbReference>
<keyword evidence="12" id="KW-1185">Reference proteome</keyword>
<dbReference type="GO" id="GO:0017183">
    <property type="term" value="P:protein histidyl modification to diphthamide"/>
    <property type="evidence" value="ECO:0007669"/>
    <property type="project" value="UniProtKB-UniRule"/>
</dbReference>
<dbReference type="Gene3D" id="3.40.50.11860">
    <property type="entry name" value="Diphthamide synthesis DPH1/DPH2 domain 3"/>
    <property type="match status" value="1"/>
</dbReference>
<gene>
    <name evidence="11" type="ORF">A3L08_03505</name>
</gene>
<dbReference type="UniPathway" id="UPA00559"/>
<dbReference type="NCBIfam" id="TIGR00322">
    <property type="entry name" value="diphth2_R"/>
    <property type="match status" value="1"/>
</dbReference>
<dbReference type="InterPro" id="IPR022428">
    <property type="entry name" value="Dph2_arc"/>
</dbReference>
<dbReference type="FunFam" id="3.40.50.11840:FF:000003">
    <property type="entry name" value="2-(3-amino-3-carboxypropyl)histidine synthase subunit 1"/>
    <property type="match status" value="1"/>
</dbReference>
<dbReference type="EC" id="2.5.1.108" evidence="3 10"/>
<organism evidence="11 12">
    <name type="scientific">Thermococcus pacificus</name>
    <dbReference type="NCBI Taxonomy" id="71998"/>
    <lineage>
        <taxon>Archaea</taxon>
        <taxon>Methanobacteriati</taxon>
        <taxon>Methanobacteriota</taxon>
        <taxon>Thermococci</taxon>
        <taxon>Thermococcales</taxon>
        <taxon>Thermococcaceae</taxon>
        <taxon>Thermococcus</taxon>
    </lineage>
</organism>
<protein>
    <recommendedName>
        <fullName evidence="3 10">2-(3-amino-3-carboxypropyl)histidine synthase</fullName>
        <ecNumber evidence="3 10">2.5.1.108</ecNumber>
    </recommendedName>
</protein>
<dbReference type="OrthoDB" id="314at2157"/>
<dbReference type="SFLD" id="SFLDS00032">
    <property type="entry name" value="Radical_SAM_3-amino-3-carboxyp"/>
    <property type="match status" value="1"/>
</dbReference>
<dbReference type="GO" id="GO:0051539">
    <property type="term" value="F:4 iron, 4 sulfur cluster binding"/>
    <property type="evidence" value="ECO:0007669"/>
    <property type="project" value="UniProtKB-UniRule"/>
</dbReference>
<dbReference type="FunFam" id="3.40.50.11860:FF:000003">
    <property type="entry name" value="2-(3-amino-3-carboxypropyl)histidine synthase"/>
    <property type="match status" value="1"/>
</dbReference>
<keyword evidence="7 10" id="KW-0408">Iron</keyword>
<dbReference type="AlphaFoldDB" id="A0A218P6S3"/>
<evidence type="ECO:0000256" key="4">
    <source>
        <dbReference type="ARBA" id="ARBA00022679"/>
    </source>
</evidence>
<dbReference type="Proteomes" id="UP000197418">
    <property type="component" value="Chromosome"/>
</dbReference>
<dbReference type="GeneID" id="33315306"/>
<dbReference type="EMBL" id="CP015102">
    <property type="protein sequence ID" value="ASJ06460.1"/>
    <property type="molecule type" value="Genomic_DNA"/>
</dbReference>
<dbReference type="Gene3D" id="3.40.50.11850">
    <property type="entry name" value="Diphthamide synthesis DPH1/DPH2 domain 2"/>
    <property type="match status" value="1"/>
</dbReference>
<name>A0A218P6S3_9EURY</name>
<keyword evidence="10" id="KW-0004">4Fe-4S</keyword>
<evidence type="ECO:0000256" key="6">
    <source>
        <dbReference type="ARBA" id="ARBA00022723"/>
    </source>
</evidence>
<evidence type="ECO:0000256" key="7">
    <source>
        <dbReference type="ARBA" id="ARBA00023004"/>
    </source>
</evidence>
<evidence type="ECO:0000313" key="11">
    <source>
        <dbReference type="EMBL" id="ASJ06460.1"/>
    </source>
</evidence>
<dbReference type="Gene3D" id="3.40.50.11840">
    <property type="entry name" value="Diphthamide synthesis DPH1/DPH2 domain 1"/>
    <property type="match status" value="1"/>
</dbReference>
<dbReference type="InterPro" id="IPR042265">
    <property type="entry name" value="DPH1/DPH2_3"/>
</dbReference>
<keyword evidence="5 10" id="KW-0949">S-adenosyl-L-methionine</keyword>
<keyword evidence="6 10" id="KW-0479">Metal-binding</keyword>
<comment type="cofactor">
    <cofactor evidence="1 10">
        <name>[4Fe-4S] cluster</name>
        <dbReference type="ChEBI" id="CHEBI:49883"/>
    </cofactor>
</comment>
<evidence type="ECO:0000256" key="1">
    <source>
        <dbReference type="ARBA" id="ARBA00001966"/>
    </source>
</evidence>
<dbReference type="RefSeq" id="WP_088853718.1">
    <property type="nucleotide sequence ID" value="NZ_CP015102.1"/>
</dbReference>
<dbReference type="PANTHER" id="PTHR10762:SF1">
    <property type="entry name" value="2-(3-AMINO-3-CARBOXYPROPYL)HISTIDINE SYNTHASE SUBUNIT 1"/>
    <property type="match status" value="1"/>
</dbReference>
<dbReference type="InterPro" id="IPR016435">
    <property type="entry name" value="DPH1/DPH2"/>
</dbReference>
<dbReference type="FunFam" id="3.40.50.11850:FF:000004">
    <property type="entry name" value="2-(3-amino-3-carboxypropyl)histidine synthase"/>
    <property type="match status" value="1"/>
</dbReference>
<keyword evidence="8 10" id="KW-0411">Iron-sulfur</keyword>
<dbReference type="PIRSF" id="PIRSF004967">
    <property type="entry name" value="DPH1"/>
    <property type="match status" value="1"/>
</dbReference>
<evidence type="ECO:0000256" key="3">
    <source>
        <dbReference type="ARBA" id="ARBA00012221"/>
    </source>
</evidence>
<dbReference type="Pfam" id="PF01866">
    <property type="entry name" value="Diphthamide_syn"/>
    <property type="match status" value="1"/>
</dbReference>
<evidence type="ECO:0000256" key="5">
    <source>
        <dbReference type="ARBA" id="ARBA00022691"/>
    </source>
</evidence>
<comment type="similarity">
    <text evidence="10">Belongs to the DPH1/DPH2 family.</text>
</comment>
<dbReference type="InterPro" id="IPR042263">
    <property type="entry name" value="DPH1/DPH2_1"/>
</dbReference>
<accession>A0A218P6S3</accession>
<sequence length="342" mass="38116">MHEIPFEEILQRLLDLKANRVLIQTPEGLKGEAQALADFLERNGIEAIISGDINYGACDPADTEAKRLGCGALIHLGHSYMALHLEVPTLFVPAFAKVDVVPALERNIEEIKKLGKKIALVTTTQHIHQLERARTFLEENGFEVLVGKGDSRVSWPGQVLGCNFSAARVNADGVLFIGAGYFHPIGLAISTRKPTLAVNPYSGDAIWMDKEAERLIRKRWAQIAKAMDAERFGVITSTKKGQLRLAEAKRVVKLLREHGKYAKLIAMNHISYPALEGFDFDAYVVVACPRVPIDDYENWRKPVLTPREVEILLGLRDDYEFDEILGVERKEDEPPGISVKGL</sequence>
<comment type="pathway">
    <text evidence="2 10">Protein modification; peptidyl-diphthamide biosynthesis.</text>
</comment>
<comment type="function">
    <text evidence="10">Catalyzes the first step of diphthamide biosynthesis, i.e. the transfer of the 3-amino-3-carboxypropyl group from S-adenosyl-L-methionine (SAM) to the C2 position of the imidazole ring of the target histidine residue in translation elongation factor 2 (EF-2).</text>
</comment>
<dbReference type="SFLD" id="SFLDG01121">
    <property type="entry name" value="Diphthamide_biosynthesis"/>
    <property type="match status" value="1"/>
</dbReference>
<dbReference type="GO" id="GO:0090560">
    <property type="term" value="F:2-(3-amino-3-carboxypropyl)histidine synthase activity"/>
    <property type="evidence" value="ECO:0007669"/>
    <property type="project" value="UniProtKB-UniRule"/>
</dbReference>
<comment type="catalytic activity">
    <reaction evidence="9 10">
        <text>L-histidyl-[translation elongation factor 2] + S-adenosyl-L-methionine = 2-[(3S)-amino-3-carboxypropyl]-L-histidyl-[translation elongation factor 2] + S-methyl-5'-thioadenosine + H(+)</text>
        <dbReference type="Rhea" id="RHEA:36783"/>
        <dbReference type="Rhea" id="RHEA-COMP:9748"/>
        <dbReference type="Rhea" id="RHEA-COMP:9749"/>
        <dbReference type="ChEBI" id="CHEBI:15378"/>
        <dbReference type="ChEBI" id="CHEBI:17509"/>
        <dbReference type="ChEBI" id="CHEBI:29979"/>
        <dbReference type="ChEBI" id="CHEBI:59789"/>
        <dbReference type="ChEBI" id="CHEBI:73995"/>
        <dbReference type="EC" id="2.5.1.108"/>
    </reaction>
</comment>
<dbReference type="PANTHER" id="PTHR10762">
    <property type="entry name" value="DIPHTHAMIDE BIOSYNTHESIS PROTEIN"/>
    <property type="match status" value="1"/>
</dbReference>
<proteinExistence type="inferred from homology"/>
<dbReference type="InterPro" id="IPR035435">
    <property type="entry name" value="DPH1/DPH2_euk_archaea"/>
</dbReference>
<evidence type="ECO:0000313" key="12">
    <source>
        <dbReference type="Proteomes" id="UP000197418"/>
    </source>
</evidence>